<dbReference type="EMBL" id="JAUSUB010000003">
    <property type="protein sequence ID" value="MDQ0269025.1"/>
    <property type="molecule type" value="Genomic_DNA"/>
</dbReference>
<evidence type="ECO:0000313" key="2">
    <source>
        <dbReference type="Proteomes" id="UP001238088"/>
    </source>
</evidence>
<dbReference type="Proteomes" id="UP001238088">
    <property type="component" value="Unassembled WGS sequence"/>
</dbReference>
<keyword evidence="2" id="KW-1185">Reference proteome</keyword>
<dbReference type="SUPFAM" id="SSF101386">
    <property type="entry name" value="all-alpha NTP pyrophosphatases"/>
    <property type="match status" value="1"/>
</dbReference>
<dbReference type="InterPro" id="IPR014871">
    <property type="entry name" value="dUTPase/dCTP_pyrophosphatase"/>
</dbReference>
<name>A0ABU0ADA5_9BACI</name>
<organism evidence="1 2">
    <name type="scientific">Cytobacillus purgationiresistens</name>
    <dbReference type="NCBI Taxonomy" id="863449"/>
    <lineage>
        <taxon>Bacteria</taxon>
        <taxon>Bacillati</taxon>
        <taxon>Bacillota</taxon>
        <taxon>Bacilli</taxon>
        <taxon>Bacillales</taxon>
        <taxon>Bacillaceae</taxon>
        <taxon>Cytobacillus</taxon>
    </lineage>
</organism>
<gene>
    <name evidence="1" type="ORF">J2S17_000895</name>
</gene>
<accession>A0ABU0ADA5</accession>
<evidence type="ECO:0000313" key="1">
    <source>
        <dbReference type="EMBL" id="MDQ0269025.1"/>
    </source>
</evidence>
<protein>
    <submittedName>
        <fullName evidence="1">Dimeric dUTPase (All-alpha-NTP-PPase superfamily)</fullName>
    </submittedName>
</protein>
<proteinExistence type="predicted"/>
<comment type="caution">
    <text evidence="1">The sequence shown here is derived from an EMBL/GenBank/DDBJ whole genome shotgun (WGS) entry which is preliminary data.</text>
</comment>
<sequence length="94" mass="11160">MDQEPRTRKYLTNYTVQDTILGSGAQWGNPLLEEYVDGFHFILELGIEILFEDFEMIYLFTEGDEEGEIEKRINKVFSLMSRFTLYKNEFAFIN</sequence>
<reference evidence="1 2" key="1">
    <citation type="submission" date="2023-07" db="EMBL/GenBank/DDBJ databases">
        <title>Genomic Encyclopedia of Type Strains, Phase IV (KMG-IV): sequencing the most valuable type-strain genomes for metagenomic binning, comparative biology and taxonomic classification.</title>
        <authorList>
            <person name="Goeker M."/>
        </authorList>
    </citation>
    <scope>NUCLEOTIDE SEQUENCE [LARGE SCALE GENOMIC DNA]</scope>
    <source>
        <strain evidence="1 2">DSM 23494</strain>
    </source>
</reference>
<dbReference type="Pfam" id="PF08761">
    <property type="entry name" value="dUTPase_2"/>
    <property type="match status" value="1"/>
</dbReference>